<accession>A0A2M8PCB6</accession>
<dbReference type="AlphaFoldDB" id="A0A2M8PCB6"/>
<dbReference type="Gene3D" id="1.10.260.40">
    <property type="entry name" value="lambda repressor-like DNA-binding domains"/>
    <property type="match status" value="1"/>
</dbReference>
<dbReference type="Gene3D" id="3.40.50.2300">
    <property type="match status" value="2"/>
</dbReference>
<comment type="caution">
    <text evidence="5">The sequence shown here is derived from an EMBL/GenBank/DDBJ whole genome shotgun (WGS) entry which is preliminary data.</text>
</comment>
<dbReference type="PROSITE" id="PS00356">
    <property type="entry name" value="HTH_LACI_1"/>
    <property type="match status" value="1"/>
</dbReference>
<dbReference type="GO" id="GO:0000976">
    <property type="term" value="F:transcription cis-regulatory region binding"/>
    <property type="evidence" value="ECO:0007669"/>
    <property type="project" value="TreeGrafter"/>
</dbReference>
<evidence type="ECO:0000313" key="6">
    <source>
        <dbReference type="Proteomes" id="UP000229681"/>
    </source>
</evidence>
<dbReference type="PROSITE" id="PS50932">
    <property type="entry name" value="HTH_LACI_2"/>
    <property type="match status" value="1"/>
</dbReference>
<evidence type="ECO:0000256" key="2">
    <source>
        <dbReference type="ARBA" id="ARBA00023125"/>
    </source>
</evidence>
<evidence type="ECO:0000256" key="1">
    <source>
        <dbReference type="ARBA" id="ARBA00023015"/>
    </source>
</evidence>
<dbReference type="SUPFAM" id="SSF47413">
    <property type="entry name" value="lambda repressor-like DNA-binding domains"/>
    <property type="match status" value="1"/>
</dbReference>
<dbReference type="Pfam" id="PF00356">
    <property type="entry name" value="LacI"/>
    <property type="match status" value="1"/>
</dbReference>
<evidence type="ECO:0000313" key="5">
    <source>
        <dbReference type="EMBL" id="PJF35192.1"/>
    </source>
</evidence>
<dbReference type="CDD" id="cd06267">
    <property type="entry name" value="PBP1_LacI_sugar_binding-like"/>
    <property type="match status" value="1"/>
</dbReference>
<dbReference type="Proteomes" id="UP000229681">
    <property type="component" value="Unassembled WGS sequence"/>
</dbReference>
<evidence type="ECO:0000259" key="4">
    <source>
        <dbReference type="PROSITE" id="PS50932"/>
    </source>
</evidence>
<reference evidence="5 6" key="1">
    <citation type="submission" date="2017-11" db="EMBL/GenBank/DDBJ databases">
        <title>Evolution of Phototrophy in the Chloroflexi Phylum Driven by Horizontal Gene Transfer.</title>
        <authorList>
            <person name="Ward L.M."/>
            <person name="Hemp J."/>
            <person name="Shih P.M."/>
            <person name="Mcglynn S.E."/>
            <person name="Fischer W."/>
        </authorList>
    </citation>
    <scope>NUCLEOTIDE SEQUENCE [LARGE SCALE GENOMIC DNA]</scope>
    <source>
        <strain evidence="5">JP3_13</strain>
    </source>
</reference>
<dbReference type="CDD" id="cd01392">
    <property type="entry name" value="HTH_LacI"/>
    <property type="match status" value="1"/>
</dbReference>
<dbReference type="InterPro" id="IPR046335">
    <property type="entry name" value="LacI/GalR-like_sensor"/>
</dbReference>
<dbReference type="PANTHER" id="PTHR30146:SF109">
    <property type="entry name" value="HTH-TYPE TRANSCRIPTIONAL REGULATOR GALS"/>
    <property type="match status" value="1"/>
</dbReference>
<gene>
    <name evidence="5" type="ORF">CUN49_11795</name>
</gene>
<keyword evidence="1" id="KW-0805">Transcription regulation</keyword>
<keyword evidence="2" id="KW-0238">DNA-binding</keyword>
<dbReference type="InterPro" id="IPR010982">
    <property type="entry name" value="Lambda_DNA-bd_dom_sf"/>
</dbReference>
<feature type="domain" description="HTH lacI-type" evidence="4">
    <location>
        <begin position="4"/>
        <end position="58"/>
    </location>
</feature>
<protein>
    <submittedName>
        <fullName evidence="5">LacI family transcriptional regulator</fullName>
    </submittedName>
</protein>
<keyword evidence="3" id="KW-0804">Transcription</keyword>
<dbReference type="EMBL" id="PGTM01000192">
    <property type="protein sequence ID" value="PJF35192.1"/>
    <property type="molecule type" value="Genomic_DNA"/>
</dbReference>
<evidence type="ECO:0000256" key="3">
    <source>
        <dbReference type="ARBA" id="ARBA00023163"/>
    </source>
</evidence>
<dbReference type="InterPro" id="IPR000843">
    <property type="entry name" value="HTH_LacI"/>
</dbReference>
<dbReference type="PANTHER" id="PTHR30146">
    <property type="entry name" value="LACI-RELATED TRANSCRIPTIONAL REPRESSOR"/>
    <property type="match status" value="1"/>
</dbReference>
<name>A0A2M8PCB6_9CHLR</name>
<dbReference type="PRINTS" id="PR00036">
    <property type="entry name" value="HTHLACI"/>
</dbReference>
<dbReference type="InterPro" id="IPR028082">
    <property type="entry name" value="Peripla_BP_I"/>
</dbReference>
<dbReference type="SMART" id="SM00354">
    <property type="entry name" value="HTH_LACI"/>
    <property type="match status" value="1"/>
</dbReference>
<dbReference type="GO" id="GO:0003700">
    <property type="term" value="F:DNA-binding transcription factor activity"/>
    <property type="evidence" value="ECO:0007669"/>
    <property type="project" value="TreeGrafter"/>
</dbReference>
<dbReference type="Pfam" id="PF13377">
    <property type="entry name" value="Peripla_BP_3"/>
    <property type="match status" value="1"/>
</dbReference>
<proteinExistence type="predicted"/>
<dbReference type="SUPFAM" id="SSF53822">
    <property type="entry name" value="Periplasmic binding protein-like I"/>
    <property type="match status" value="1"/>
</dbReference>
<organism evidence="5 6">
    <name type="scientific">Candidatus Thermofonsia Clade 1 bacterium</name>
    <dbReference type="NCBI Taxonomy" id="2364210"/>
    <lineage>
        <taxon>Bacteria</taxon>
        <taxon>Bacillati</taxon>
        <taxon>Chloroflexota</taxon>
        <taxon>Candidatus Thermofontia</taxon>
        <taxon>Candidatus Thermofonsia Clade 1</taxon>
    </lineage>
</organism>
<sequence length="341" mass="37718">MPSVTIRDVARQAGVGIGTVSRVLNGSANVSPQTRERVLKAIRQLNYQPNSAARTLSRRARHRTFGVLLPFFAYQPFVERLRGVQAALSRLAPDDILLLYHVGSPEQIETQVDLILDQRLITALLVMTVNLSEAQRARLREVGITLVGIYDRPTDQMPCLAPQNAYGAQLAVQHLIGLGHKRIAYIGDAFPDRYGFPTSEERYRGYCEALRAAGIPLRPEYVRFGEHGQEVARQLSAELLRLPEPPTAIFAMSDMQALGVLATARDLHIPVPQGLSVIGFDDLEVAHYVGLTTIRQHMQQSGALAIEMLLKLLAGDADWQAIQLPPPELIVRSTTDRPAQE</sequence>